<sequence>MEESETKGRISQETDKACVSVERIGSTLLSSFVKKGKEVSNKRNSKQNKRKAEEELCLKSRTKKYSRGWVRCEEMEEEKVKKTRKRKSKRQQKDNKVEVDDSLRLQRRTRYLLIKMKMQQNLIDAYATEGWKGQSREKIRPDKELERARKEILNCKLGLRDAIRQLDLLSSVGSMEEKVIASDGSIHHDHIFCAECNSREAFPDNDIILCDGTCNRAFHQKCLDPPLETESIPPGDQGWFCKFCDCKIEIIDTMNAQIGTHFPVDSNWQDIFNEEASLPIGSEATVNNEADWPSDDSKDDDYDPEMRENGGGNSSNVSGDGGGDNDEESISTSLSLSSDGVALSTGSWEGHRLSNMVEQCETSNEETVCGPRQRRTVDYTQLYYEMFGKDAVLQEQGSEDEDWGPNDRRKRKRESDAGSTLVTMCESSKKDQDVVETLEQSERDSVSVENKGGRRRMFRLPRNAVEKLRQVFAETELPSKAVRDRLAKELSLDPEKVNKWFKNTRYMALRNRKTESVKQPGDSKTVSGGDSGPEAVMENNTETNEVQESLDDTVPPGFDATNQNILSPCNNNQEEFQQENVSFPSPTDESQQYLEQNDSSFVLVPHEKQSSEISLKTAVEENETESKMMKEPHEELSSEMSLKTAAEEKETESKMIEEPHEELSREMSLKTAVEEKETESKMMEEPHDELNSEMSLSTAVEEKETGSKMTEESHEELSNEMSLEEKETGRKMTEEEELEAVMEMLCRTENKLLDVTQRLDRFKTPKGRKKLGNSSSPLLEEDSVVYVPIAEIKEKR</sequence>
<keyword evidence="7 11" id="KW-0238">DNA-binding</keyword>
<evidence type="ECO:0000256" key="7">
    <source>
        <dbReference type="ARBA" id="ARBA00023125"/>
    </source>
</evidence>
<dbReference type="CDD" id="cd00086">
    <property type="entry name" value="homeodomain"/>
    <property type="match status" value="1"/>
</dbReference>
<reference evidence="17 18" key="1">
    <citation type="submission" date="2019-12" db="EMBL/GenBank/DDBJ databases">
        <authorList>
            <person name="Jiao W.-B."/>
            <person name="Schneeberger K."/>
        </authorList>
    </citation>
    <scope>NUCLEOTIDE SEQUENCE [LARGE SCALE GENOMIC DNA]</scope>
    <source>
        <strain evidence="18">cv. C24</strain>
    </source>
</reference>
<evidence type="ECO:0000256" key="6">
    <source>
        <dbReference type="ARBA" id="ARBA00023015"/>
    </source>
</evidence>
<dbReference type="PROSITE" id="PS50071">
    <property type="entry name" value="HOMEOBOX_2"/>
    <property type="match status" value="1"/>
</dbReference>
<evidence type="ECO:0000313" key="17">
    <source>
        <dbReference type="EMBL" id="CAA0396965.1"/>
    </source>
</evidence>
<feature type="region of interest" description="Disordered" evidence="14">
    <location>
        <begin position="34"/>
        <end position="57"/>
    </location>
</feature>
<keyword evidence="9" id="KW-0804">Transcription</keyword>
<evidence type="ECO:0000256" key="11">
    <source>
        <dbReference type="PROSITE-ProRule" id="PRU00108"/>
    </source>
</evidence>
<evidence type="ECO:0000256" key="2">
    <source>
        <dbReference type="ARBA" id="ARBA00007427"/>
    </source>
</evidence>
<dbReference type="SUPFAM" id="SSF57903">
    <property type="entry name" value="FYVE/PHD zinc finger"/>
    <property type="match status" value="1"/>
</dbReference>
<dbReference type="InterPro" id="IPR045876">
    <property type="entry name" value="PRHA-like_PHD-finger"/>
</dbReference>
<dbReference type="FunFam" id="1.10.10.60:FF:000568">
    <property type="entry name" value="Pathogenesis-related homeodomain protein"/>
    <property type="match status" value="1"/>
</dbReference>
<dbReference type="Gene3D" id="3.30.40.10">
    <property type="entry name" value="Zinc/RING finger domain, C3HC4 (zinc finger)"/>
    <property type="match status" value="1"/>
</dbReference>
<dbReference type="PROSITE" id="PS50016">
    <property type="entry name" value="ZF_PHD_2"/>
    <property type="match status" value="1"/>
</dbReference>
<dbReference type="InterPro" id="IPR011011">
    <property type="entry name" value="Znf_FYVE_PHD"/>
</dbReference>
<comment type="subcellular location">
    <subcellularLocation>
        <location evidence="1 11 13">Nucleus</location>
    </subcellularLocation>
</comment>
<dbReference type="FunFam" id="3.30.40.10:FF:000270">
    <property type="entry name" value="pathogenesis-related homeodomain protein-like"/>
    <property type="match status" value="1"/>
</dbReference>
<dbReference type="InterPro" id="IPR009057">
    <property type="entry name" value="Homeodomain-like_sf"/>
</dbReference>
<protein>
    <recommendedName>
        <fullName evidence="19">Pathogenesis-related homeodomain protein</fullName>
    </recommendedName>
</protein>
<feature type="compositionally biased region" description="Acidic residues" evidence="14">
    <location>
        <begin position="292"/>
        <end position="303"/>
    </location>
</feature>
<dbReference type="EMBL" id="CACSHJ010000095">
    <property type="protein sequence ID" value="CAA0396965.1"/>
    <property type="molecule type" value="Genomic_DNA"/>
</dbReference>
<dbReference type="InterPro" id="IPR013083">
    <property type="entry name" value="Znf_RING/FYVE/PHD"/>
</dbReference>
<dbReference type="CDD" id="cd15504">
    <property type="entry name" value="PHD_PRHA_like"/>
    <property type="match status" value="1"/>
</dbReference>
<organism evidence="17 18">
    <name type="scientific">Arabidopsis thaliana</name>
    <name type="common">Mouse-ear cress</name>
    <dbReference type="NCBI Taxonomy" id="3702"/>
    <lineage>
        <taxon>Eukaryota</taxon>
        <taxon>Viridiplantae</taxon>
        <taxon>Streptophyta</taxon>
        <taxon>Embryophyta</taxon>
        <taxon>Tracheophyta</taxon>
        <taxon>Spermatophyta</taxon>
        <taxon>Magnoliopsida</taxon>
        <taxon>eudicotyledons</taxon>
        <taxon>Gunneridae</taxon>
        <taxon>Pentapetalae</taxon>
        <taxon>rosids</taxon>
        <taxon>malvids</taxon>
        <taxon>Brassicales</taxon>
        <taxon>Brassicaceae</taxon>
        <taxon>Camelineae</taxon>
        <taxon>Arabidopsis</taxon>
    </lineage>
</organism>
<evidence type="ECO:0000313" key="18">
    <source>
        <dbReference type="Proteomes" id="UP000434276"/>
    </source>
</evidence>
<feature type="region of interest" description="Disordered" evidence="14">
    <location>
        <begin position="282"/>
        <end position="347"/>
    </location>
</feature>
<evidence type="ECO:0000256" key="3">
    <source>
        <dbReference type="ARBA" id="ARBA00022723"/>
    </source>
</evidence>
<dbReference type="InterPro" id="IPR019787">
    <property type="entry name" value="Znf_PHD-finger"/>
</dbReference>
<evidence type="ECO:0000256" key="12">
    <source>
        <dbReference type="PROSITE-ProRule" id="PRU00146"/>
    </source>
</evidence>
<name>A0A5S9XX39_ARATH</name>
<evidence type="ECO:0000256" key="4">
    <source>
        <dbReference type="ARBA" id="ARBA00022771"/>
    </source>
</evidence>
<keyword evidence="4 12" id="KW-0863">Zinc-finger</keyword>
<dbReference type="InterPro" id="IPR019786">
    <property type="entry name" value="Zinc_finger_PHD-type_CS"/>
</dbReference>
<evidence type="ECO:0000256" key="8">
    <source>
        <dbReference type="ARBA" id="ARBA00023155"/>
    </source>
</evidence>
<evidence type="ECO:0000256" key="10">
    <source>
        <dbReference type="ARBA" id="ARBA00023242"/>
    </source>
</evidence>
<keyword evidence="8 11" id="KW-0371">Homeobox</keyword>
<feature type="domain" description="PHD-type" evidence="15">
    <location>
        <begin position="190"/>
        <end position="247"/>
    </location>
</feature>
<proteinExistence type="inferred from homology"/>
<dbReference type="PROSITE" id="PS01359">
    <property type="entry name" value="ZF_PHD_1"/>
    <property type="match status" value="1"/>
</dbReference>
<dbReference type="SMART" id="SM00249">
    <property type="entry name" value="PHD"/>
    <property type="match status" value="1"/>
</dbReference>
<dbReference type="Proteomes" id="UP000434276">
    <property type="component" value="Unassembled WGS sequence"/>
</dbReference>
<dbReference type="SMART" id="SM00389">
    <property type="entry name" value="HOX"/>
    <property type="match status" value="1"/>
</dbReference>
<evidence type="ECO:0000256" key="5">
    <source>
        <dbReference type="ARBA" id="ARBA00022833"/>
    </source>
</evidence>
<feature type="region of interest" description="Disordered" evidence="14">
    <location>
        <begin position="393"/>
        <end position="422"/>
    </location>
</feature>
<keyword evidence="6" id="KW-0805">Transcription regulation</keyword>
<dbReference type="Pfam" id="PF00046">
    <property type="entry name" value="Homeodomain"/>
    <property type="match status" value="1"/>
</dbReference>
<evidence type="ECO:0000259" key="16">
    <source>
        <dbReference type="PROSITE" id="PS50071"/>
    </source>
</evidence>
<dbReference type="AlphaFoldDB" id="A0A5S9XX39"/>
<feature type="domain" description="Homeobox" evidence="16">
    <location>
        <begin position="451"/>
        <end position="511"/>
    </location>
</feature>
<feature type="region of interest" description="Disordered" evidence="14">
    <location>
        <begin position="80"/>
        <end position="99"/>
    </location>
</feature>
<feature type="compositionally biased region" description="Basic residues" evidence="14">
    <location>
        <begin position="81"/>
        <end position="90"/>
    </location>
</feature>
<feature type="compositionally biased region" description="Basic and acidic residues" evidence="14">
    <location>
        <begin position="645"/>
        <end position="690"/>
    </location>
</feature>
<accession>A0A5S9XX39</accession>
<dbReference type="InterPro" id="IPR001965">
    <property type="entry name" value="Znf_PHD"/>
</dbReference>
<dbReference type="Pfam" id="PF00628">
    <property type="entry name" value="PHD"/>
    <property type="match status" value="1"/>
</dbReference>
<dbReference type="GO" id="GO:0008270">
    <property type="term" value="F:zinc ion binding"/>
    <property type="evidence" value="ECO:0007669"/>
    <property type="project" value="UniProtKB-KW"/>
</dbReference>
<evidence type="ECO:0000256" key="1">
    <source>
        <dbReference type="ARBA" id="ARBA00004123"/>
    </source>
</evidence>
<feature type="region of interest" description="Disordered" evidence="14">
    <location>
        <begin position="511"/>
        <end position="736"/>
    </location>
</feature>
<evidence type="ECO:0000259" key="15">
    <source>
        <dbReference type="PROSITE" id="PS50016"/>
    </source>
</evidence>
<gene>
    <name evidence="17" type="ORF">C24_LOCUS19682</name>
</gene>
<dbReference type="Gene3D" id="1.10.10.60">
    <property type="entry name" value="Homeodomain-like"/>
    <property type="match status" value="1"/>
</dbReference>
<dbReference type="ExpressionAtlas" id="A0A5S9XX39">
    <property type="expression patterns" value="baseline and differential"/>
</dbReference>
<dbReference type="GO" id="GO:0005634">
    <property type="term" value="C:nucleus"/>
    <property type="evidence" value="ECO:0007669"/>
    <property type="project" value="UniProtKB-SubCell"/>
</dbReference>
<keyword evidence="3" id="KW-0479">Metal-binding</keyword>
<dbReference type="OrthoDB" id="1903104at2759"/>
<dbReference type="GO" id="GO:0045893">
    <property type="term" value="P:positive regulation of DNA-templated transcription"/>
    <property type="evidence" value="ECO:0007669"/>
    <property type="project" value="UniProtKB-ARBA"/>
</dbReference>
<dbReference type="InterPro" id="IPR001356">
    <property type="entry name" value="HD"/>
</dbReference>
<evidence type="ECO:0000256" key="13">
    <source>
        <dbReference type="RuleBase" id="RU000682"/>
    </source>
</evidence>
<dbReference type="PANTHER" id="PTHR12628:SF10">
    <property type="entry name" value="HOMEOBOX DOMAIN-CONTAINING PROTEIN"/>
    <property type="match status" value="1"/>
</dbReference>
<keyword evidence="10 11" id="KW-0539">Nucleus</keyword>
<feature type="compositionally biased region" description="Polar residues" evidence="14">
    <location>
        <begin position="581"/>
        <end position="600"/>
    </location>
</feature>
<dbReference type="SUPFAM" id="SSF46689">
    <property type="entry name" value="Homeodomain-like"/>
    <property type="match status" value="1"/>
</dbReference>
<keyword evidence="5" id="KW-0862">Zinc</keyword>
<evidence type="ECO:0000256" key="14">
    <source>
        <dbReference type="SAM" id="MobiDB-lite"/>
    </source>
</evidence>
<feature type="compositionally biased region" description="Basic and acidic residues" evidence="14">
    <location>
        <begin position="624"/>
        <end position="636"/>
    </location>
</feature>
<feature type="compositionally biased region" description="Polar residues" evidence="14">
    <location>
        <begin position="538"/>
        <end position="547"/>
    </location>
</feature>
<feature type="DNA-binding region" description="Homeobox" evidence="11">
    <location>
        <begin position="453"/>
        <end position="512"/>
    </location>
</feature>
<evidence type="ECO:0000256" key="9">
    <source>
        <dbReference type="ARBA" id="ARBA00023163"/>
    </source>
</evidence>
<comment type="similarity">
    <text evidence="2">Belongs to the PHD-associated homeobox family.</text>
</comment>
<feature type="compositionally biased region" description="Basic and acidic residues" evidence="14">
    <location>
        <begin position="700"/>
        <end position="733"/>
    </location>
</feature>
<dbReference type="GO" id="GO:0043565">
    <property type="term" value="F:sequence-specific DNA binding"/>
    <property type="evidence" value="ECO:0007669"/>
    <property type="project" value="UniProtKB-ARBA"/>
</dbReference>
<dbReference type="PANTHER" id="PTHR12628">
    <property type="entry name" value="POLYCOMB-LIKE TRANSCRIPTION FACTOR"/>
    <property type="match status" value="1"/>
</dbReference>
<evidence type="ECO:0008006" key="19">
    <source>
        <dbReference type="Google" id="ProtNLM"/>
    </source>
</evidence>
<feature type="compositionally biased region" description="Low complexity" evidence="14">
    <location>
        <begin position="570"/>
        <end position="580"/>
    </location>
</feature>
<feature type="compositionally biased region" description="Polar residues" evidence="14">
    <location>
        <begin position="560"/>
        <end position="569"/>
    </location>
</feature>